<comment type="caution">
    <text evidence="9">The sequence shown here is derived from an EMBL/GenBank/DDBJ whole genome shotgun (WGS) entry which is preliminary data.</text>
</comment>
<keyword evidence="4" id="KW-0805">Transcription regulation</keyword>
<dbReference type="Gene3D" id="1.10.10.60">
    <property type="entry name" value="Homeodomain-like"/>
    <property type="match status" value="1"/>
</dbReference>
<keyword evidence="10" id="KW-1185">Reference proteome</keyword>
<dbReference type="SUPFAM" id="SSF46689">
    <property type="entry name" value="Homeodomain-like"/>
    <property type="match status" value="1"/>
</dbReference>
<dbReference type="Proteomes" id="UP001603857">
    <property type="component" value="Unassembled WGS sequence"/>
</dbReference>
<organism evidence="9 10">
    <name type="scientific">Flemingia macrophylla</name>
    <dbReference type="NCBI Taxonomy" id="520843"/>
    <lineage>
        <taxon>Eukaryota</taxon>
        <taxon>Viridiplantae</taxon>
        <taxon>Streptophyta</taxon>
        <taxon>Embryophyta</taxon>
        <taxon>Tracheophyta</taxon>
        <taxon>Spermatophyta</taxon>
        <taxon>Magnoliopsida</taxon>
        <taxon>eudicotyledons</taxon>
        <taxon>Gunneridae</taxon>
        <taxon>Pentapetalae</taxon>
        <taxon>rosids</taxon>
        <taxon>fabids</taxon>
        <taxon>Fabales</taxon>
        <taxon>Fabaceae</taxon>
        <taxon>Papilionoideae</taxon>
        <taxon>50 kb inversion clade</taxon>
        <taxon>NPAAA clade</taxon>
        <taxon>indigoferoid/millettioid clade</taxon>
        <taxon>Phaseoleae</taxon>
        <taxon>Flemingia</taxon>
    </lineage>
</organism>
<dbReference type="EMBL" id="JBGMDY010000011">
    <property type="protein sequence ID" value="KAL2318639.1"/>
    <property type="molecule type" value="Genomic_DNA"/>
</dbReference>
<name>A0ABD1L546_9FABA</name>
<feature type="region of interest" description="Disordered" evidence="7">
    <location>
        <begin position="222"/>
        <end position="253"/>
    </location>
</feature>
<comment type="subcellular location">
    <subcellularLocation>
        <location evidence="1">Nucleus</location>
    </subcellularLocation>
</comment>
<sequence length="332" mass="36977">MFTNSHTIMQTLLSPLSEPDLSLNISPPSISDSEAKEVGGFGKVLYNDMCSTSDSASSGSDLSHEYHNLGHCEPTLKLGFETTDLNQHRHHQVQGVVPRSFNHPHLQPHIYGREFKRSARVVNGIKRSVRAPRMRWTTTLHAHFVHAVQLLGGHERATPKSVLELMNVKDLTLAHVKSHLQMYRTVKSTDKGTGHGHTDIGFNNTRPGINNVHLHARSPNCDTENLPDPIQKPLRAPWQSSRGTYTNNSRQESEMGLTYSELKGNELMVDGHSYGGMSSSCMKEGLELESNPLSSSEAMPMLDLEFTLGRPNWQKDHGESSSRSELLTLLKC</sequence>
<dbReference type="InterPro" id="IPR044847">
    <property type="entry name" value="KAN_fam"/>
</dbReference>
<evidence type="ECO:0000256" key="7">
    <source>
        <dbReference type="SAM" id="MobiDB-lite"/>
    </source>
</evidence>
<evidence type="ECO:0000256" key="6">
    <source>
        <dbReference type="ARBA" id="ARBA00023242"/>
    </source>
</evidence>
<feature type="domain" description="Myb-like" evidence="8">
    <location>
        <begin position="133"/>
        <end position="184"/>
    </location>
</feature>
<dbReference type="PANTHER" id="PTHR31496:SF25">
    <property type="entry name" value="TRANSCRIPTION FACTOR KAN3-RELATED"/>
    <property type="match status" value="1"/>
</dbReference>
<dbReference type="GO" id="GO:0005634">
    <property type="term" value="C:nucleus"/>
    <property type="evidence" value="ECO:0007669"/>
    <property type="project" value="UniProtKB-SubCell"/>
</dbReference>
<keyword evidence="2" id="KW-0217">Developmental protein</keyword>
<evidence type="ECO:0000256" key="2">
    <source>
        <dbReference type="ARBA" id="ARBA00022473"/>
    </source>
</evidence>
<dbReference type="FunFam" id="1.10.10.60:FF:000002">
    <property type="entry name" value="Myb family transcription factor"/>
    <property type="match status" value="1"/>
</dbReference>
<dbReference type="PANTHER" id="PTHR31496">
    <property type="entry name" value="TRANSCRIPTION FACTOR KAN2-RELATED"/>
    <property type="match status" value="1"/>
</dbReference>
<keyword evidence="3" id="KW-0221">Differentiation</keyword>
<keyword evidence="5" id="KW-0804">Transcription</keyword>
<dbReference type="AlphaFoldDB" id="A0ABD1L546"/>
<evidence type="ECO:0000313" key="10">
    <source>
        <dbReference type="Proteomes" id="UP001603857"/>
    </source>
</evidence>
<protein>
    <recommendedName>
        <fullName evidence="8">Myb-like domain-containing protein</fullName>
    </recommendedName>
</protein>
<dbReference type="NCBIfam" id="TIGR01557">
    <property type="entry name" value="myb_SHAQKYF"/>
    <property type="match status" value="1"/>
</dbReference>
<dbReference type="InterPro" id="IPR006447">
    <property type="entry name" value="Myb_dom_plants"/>
</dbReference>
<feature type="compositionally biased region" description="Polar residues" evidence="7">
    <location>
        <begin position="238"/>
        <end position="250"/>
    </location>
</feature>
<evidence type="ECO:0000256" key="5">
    <source>
        <dbReference type="ARBA" id="ARBA00023163"/>
    </source>
</evidence>
<evidence type="ECO:0000259" key="8">
    <source>
        <dbReference type="Pfam" id="PF00249"/>
    </source>
</evidence>
<dbReference type="InterPro" id="IPR009057">
    <property type="entry name" value="Homeodomain-like_sf"/>
</dbReference>
<evidence type="ECO:0000256" key="1">
    <source>
        <dbReference type="ARBA" id="ARBA00004123"/>
    </source>
</evidence>
<dbReference type="InterPro" id="IPR001005">
    <property type="entry name" value="SANT/Myb"/>
</dbReference>
<evidence type="ECO:0000256" key="4">
    <source>
        <dbReference type="ARBA" id="ARBA00023015"/>
    </source>
</evidence>
<dbReference type="GO" id="GO:0030154">
    <property type="term" value="P:cell differentiation"/>
    <property type="evidence" value="ECO:0007669"/>
    <property type="project" value="UniProtKB-KW"/>
</dbReference>
<gene>
    <name evidence="9" type="ORF">Fmac_032515</name>
</gene>
<evidence type="ECO:0000313" key="9">
    <source>
        <dbReference type="EMBL" id="KAL2318639.1"/>
    </source>
</evidence>
<evidence type="ECO:0000256" key="3">
    <source>
        <dbReference type="ARBA" id="ARBA00022782"/>
    </source>
</evidence>
<reference evidence="9 10" key="1">
    <citation type="submission" date="2024-08" db="EMBL/GenBank/DDBJ databases">
        <title>Insights into the chromosomal genome structure of Flemingia macrophylla.</title>
        <authorList>
            <person name="Ding Y."/>
            <person name="Zhao Y."/>
            <person name="Bi W."/>
            <person name="Wu M."/>
            <person name="Zhao G."/>
            <person name="Gong Y."/>
            <person name="Li W."/>
            <person name="Zhang P."/>
        </authorList>
    </citation>
    <scope>NUCLEOTIDE SEQUENCE [LARGE SCALE GENOMIC DNA]</scope>
    <source>
        <strain evidence="9">DYQJB</strain>
        <tissue evidence="9">Leaf</tissue>
    </source>
</reference>
<proteinExistence type="predicted"/>
<keyword evidence="6" id="KW-0539">Nucleus</keyword>
<accession>A0ABD1L546</accession>
<dbReference type="Pfam" id="PF00249">
    <property type="entry name" value="Myb_DNA-binding"/>
    <property type="match status" value="1"/>
</dbReference>